<dbReference type="EMBL" id="JN885995">
    <property type="protein sequence ID" value="AEX62302.1"/>
    <property type="molecule type" value="Genomic_DNA"/>
</dbReference>
<name>H2ED29_9VIRU</name>
<dbReference type="InterPro" id="IPR027482">
    <property type="entry name" value="Sec1-like_dom2"/>
</dbReference>
<gene>
    <name evidence="1" type="ORF">mv_L97</name>
</gene>
<sequence length="55" mass="6329">MLRCNNCNSKRKLIFIIGGTSYSELHKLRIKYPNSMIVTTNIFGGNSFYESIIKN</sequence>
<dbReference type="SUPFAM" id="SSF56815">
    <property type="entry name" value="Sec1/munc18-like (SM) proteins"/>
    <property type="match status" value="1"/>
</dbReference>
<organism evidence="1">
    <name type="scientific">Moumouvirus sp. 'Monve'</name>
    <dbReference type="NCBI Taxonomy" id="1128131"/>
    <lineage>
        <taxon>Viruses</taxon>
        <taxon>Varidnaviria</taxon>
        <taxon>Bamfordvirae</taxon>
        <taxon>Nucleocytoviricota</taxon>
        <taxon>Megaviricetes</taxon>
        <taxon>Imitervirales</taxon>
        <taxon>Mimiviridae</taxon>
        <taxon>Megamimivirinae</taxon>
        <taxon>Moumouvirus</taxon>
    </lineage>
</organism>
<reference evidence="1" key="1">
    <citation type="submission" date="2011-10" db="EMBL/GenBank/DDBJ databases">
        <title>Provirophages and transpovirons: unique mobilome of giant viruses.</title>
        <authorList>
            <person name="Desnues C."/>
            <person name="LaScola B."/>
            <person name="Yutin N."/>
            <person name="Fournous G."/>
            <person name="Koonin E."/>
            <person name="Raoult D."/>
        </authorList>
    </citation>
    <scope>NUCLEOTIDE SEQUENCE</scope>
    <source>
        <strain evidence="1">Mv13-mv</strain>
    </source>
</reference>
<protein>
    <submittedName>
        <fullName evidence="1">Vacuolar sorting protein</fullName>
    </submittedName>
</protein>
<dbReference type="InterPro" id="IPR036045">
    <property type="entry name" value="Sec1-like_sf"/>
</dbReference>
<evidence type="ECO:0000313" key="1">
    <source>
        <dbReference type="EMBL" id="AEX62302.1"/>
    </source>
</evidence>
<proteinExistence type="predicted"/>
<accession>H2ED29</accession>
<dbReference type="Gene3D" id="3.40.50.1910">
    <property type="match status" value="1"/>
</dbReference>